<evidence type="ECO:0000256" key="3">
    <source>
        <dbReference type="SAM" id="MobiDB-lite"/>
    </source>
</evidence>
<dbReference type="Gene3D" id="3.40.50.300">
    <property type="entry name" value="P-loop containing nucleotide triphosphate hydrolases"/>
    <property type="match status" value="1"/>
</dbReference>
<dbReference type="GeneID" id="101367134"/>
<dbReference type="SUPFAM" id="SSF52540">
    <property type="entry name" value="P-loop containing nucleoside triphosphate hydrolases"/>
    <property type="match status" value="1"/>
</dbReference>
<dbReference type="KEGG" id="oro:101367134"/>
<dbReference type="RefSeq" id="XP_004415431.1">
    <property type="nucleotide sequence ID" value="XM_004415374.1"/>
</dbReference>
<dbReference type="InParanoid" id="A0A2U3X0A7"/>
<dbReference type="GO" id="GO:0007165">
    <property type="term" value="P:signal transduction"/>
    <property type="evidence" value="ECO:0007669"/>
    <property type="project" value="InterPro"/>
</dbReference>
<keyword evidence="2" id="KW-0342">GTP-binding</keyword>
<dbReference type="GO" id="GO:0005525">
    <property type="term" value="F:GTP binding"/>
    <property type="evidence" value="ECO:0007669"/>
    <property type="project" value="UniProtKB-KW"/>
</dbReference>
<sequence length="177" mass="19667">MFWDRYGIRCGNSARTIQLIQNHVMDEHDPSMEDSNQKRVVMGGEMRLLDVLDMAGQEENSALRDQYVPTGQGFLCVFAITTTTSLEDIHQYREQIKGVKDSSEGSGSRSGTLRDSLGHSRIPVTQRPTHWLEAAFQTLVREIQEHKVGRLSSPEEGGPGCRGSKSLLPVMSLPGPL</sequence>
<dbReference type="GO" id="GO:0016020">
    <property type="term" value="C:membrane"/>
    <property type="evidence" value="ECO:0007669"/>
    <property type="project" value="InterPro"/>
</dbReference>
<dbReference type="Proteomes" id="UP000245340">
    <property type="component" value="Unplaced"/>
</dbReference>
<evidence type="ECO:0000313" key="4">
    <source>
        <dbReference type="Proteomes" id="UP000245340"/>
    </source>
</evidence>
<feature type="region of interest" description="Disordered" evidence="3">
    <location>
        <begin position="97"/>
        <end position="119"/>
    </location>
</feature>
<accession>A0A2U3X0A7</accession>
<keyword evidence="4" id="KW-1185">Reference proteome</keyword>
<evidence type="ECO:0000313" key="5">
    <source>
        <dbReference type="RefSeq" id="XP_004415431.1"/>
    </source>
</evidence>
<dbReference type="STRING" id="9708.A0A2U3X0A7"/>
<dbReference type="GO" id="GO:0003924">
    <property type="term" value="F:GTPase activity"/>
    <property type="evidence" value="ECO:0007669"/>
    <property type="project" value="InterPro"/>
</dbReference>
<dbReference type="Pfam" id="PF00071">
    <property type="entry name" value="Ras"/>
    <property type="match status" value="1"/>
</dbReference>
<name>A0A2U3X0A7_ODORO</name>
<dbReference type="PANTHER" id="PTHR24070">
    <property type="entry name" value="RAS, DI-RAS, AND RHEB FAMILY MEMBERS OF SMALL GTPASE SUPERFAMILY"/>
    <property type="match status" value="1"/>
</dbReference>
<keyword evidence="1" id="KW-0547">Nucleotide-binding</keyword>
<dbReference type="InterPro" id="IPR001806">
    <property type="entry name" value="Small_GTPase"/>
</dbReference>
<reference evidence="5" key="1">
    <citation type="submission" date="2025-08" db="UniProtKB">
        <authorList>
            <consortium name="RefSeq"/>
        </authorList>
    </citation>
    <scope>IDENTIFICATION</scope>
</reference>
<feature type="compositionally biased region" description="Polar residues" evidence="3">
    <location>
        <begin position="104"/>
        <end position="113"/>
    </location>
</feature>
<evidence type="ECO:0000256" key="2">
    <source>
        <dbReference type="ARBA" id="ARBA00023134"/>
    </source>
</evidence>
<dbReference type="AlphaFoldDB" id="A0A2U3X0A7"/>
<dbReference type="SMART" id="SM00173">
    <property type="entry name" value="RAS"/>
    <property type="match status" value="1"/>
</dbReference>
<dbReference type="InterPro" id="IPR020849">
    <property type="entry name" value="Small_GTPase_Ras-type"/>
</dbReference>
<protein>
    <submittedName>
        <fullName evidence="5">GTPase HRas-like</fullName>
    </submittedName>
</protein>
<organism evidence="4 5">
    <name type="scientific">Odobenus rosmarus divergens</name>
    <name type="common">Pacific walrus</name>
    <dbReference type="NCBI Taxonomy" id="9708"/>
    <lineage>
        <taxon>Eukaryota</taxon>
        <taxon>Metazoa</taxon>
        <taxon>Chordata</taxon>
        <taxon>Craniata</taxon>
        <taxon>Vertebrata</taxon>
        <taxon>Euteleostomi</taxon>
        <taxon>Mammalia</taxon>
        <taxon>Eutheria</taxon>
        <taxon>Laurasiatheria</taxon>
        <taxon>Carnivora</taxon>
        <taxon>Caniformia</taxon>
        <taxon>Pinnipedia</taxon>
        <taxon>Odobenidae</taxon>
        <taxon>Odobenus</taxon>
    </lineage>
</organism>
<evidence type="ECO:0000256" key="1">
    <source>
        <dbReference type="ARBA" id="ARBA00022741"/>
    </source>
</evidence>
<dbReference type="InterPro" id="IPR027417">
    <property type="entry name" value="P-loop_NTPase"/>
</dbReference>
<feature type="region of interest" description="Disordered" evidence="3">
    <location>
        <begin position="149"/>
        <end position="177"/>
    </location>
</feature>
<dbReference type="PROSITE" id="PS51421">
    <property type="entry name" value="RAS"/>
    <property type="match status" value="1"/>
</dbReference>
<gene>
    <name evidence="5" type="primary">LOC101367134</name>
</gene>
<proteinExistence type="predicted"/>